<comment type="similarity">
    <text evidence="2 8">Belongs to the major facilitator superfamily. Bcr/CmlA family.</text>
</comment>
<feature type="transmembrane region" description="Helical" evidence="8">
    <location>
        <begin position="201"/>
        <end position="226"/>
    </location>
</feature>
<feature type="transmembrane region" description="Helical" evidence="8">
    <location>
        <begin position="129"/>
        <end position="153"/>
    </location>
</feature>
<comment type="subcellular location">
    <subcellularLocation>
        <location evidence="8">Cell inner membrane</location>
        <topology evidence="8">Multi-pass membrane protein</topology>
    </subcellularLocation>
    <subcellularLocation>
        <location evidence="1">Cell membrane</location>
        <topology evidence="1">Multi-pass membrane protein</topology>
    </subcellularLocation>
</comment>
<feature type="transmembrane region" description="Helical" evidence="8">
    <location>
        <begin position="364"/>
        <end position="385"/>
    </location>
</feature>
<keyword evidence="8" id="KW-0997">Cell inner membrane</keyword>
<dbReference type="PROSITE" id="PS50850">
    <property type="entry name" value="MFS"/>
    <property type="match status" value="1"/>
</dbReference>
<comment type="caution">
    <text evidence="10">The sequence shown here is derived from an EMBL/GenBank/DDBJ whole genome shotgun (WGS) entry which is preliminary data.</text>
</comment>
<keyword evidence="6 8" id="KW-1133">Transmembrane helix</keyword>
<name>A0ABS2IIH2_9GAMM</name>
<dbReference type="Gene3D" id="1.20.1720.10">
    <property type="entry name" value="Multidrug resistance protein D"/>
    <property type="match status" value="1"/>
</dbReference>
<evidence type="ECO:0000256" key="1">
    <source>
        <dbReference type="ARBA" id="ARBA00004651"/>
    </source>
</evidence>
<keyword evidence="11" id="KW-1185">Reference proteome</keyword>
<feature type="transmembrane region" description="Helical" evidence="8">
    <location>
        <begin position="278"/>
        <end position="297"/>
    </location>
</feature>
<reference evidence="10 11" key="1">
    <citation type="submission" date="2021-02" db="EMBL/GenBank/DDBJ databases">
        <authorList>
            <person name="Lee D.-H."/>
        </authorList>
    </citation>
    <scope>NUCLEOTIDE SEQUENCE [LARGE SCALE GENOMIC DNA]</scope>
    <source>
        <strain evidence="10 11">UL073</strain>
    </source>
</reference>
<sequence length="394" mass="41797">MNLRILLILGALSAFGPLAIDFYLPTFPTLAAVFATDIEHVQLSLAVYFAGLAIGQLLYGPLADRFGRRLPLLIGVSLFTLASLVCSLAPSLEWLIAARFVQALGGCAGMVISRAVVRDLCDPVASAKAFSQLMLVMGLAPILAPLFGGWLLQFSGWRSIFYCLTLFSALCGTAVALWLPESLSREMPRLPLSGALQRYRGLLGDGVFLGYALTGGLVMGGMFAYISGSPYVFIELYDVPAEHYGWLFGSNAAGFIIAGQINARLLRWRGPAFWLRRAVWIYLAAGLTLLTVSALQPSALWPLLIPLFICIASLGGILPNASACAMAGHGVQAGSASGLLGSLQFCIAAGASALVGVLHDGTAMPMAEAISLCGIGAVTLTLLTWRLERRQALR</sequence>
<dbReference type="InterPro" id="IPR011701">
    <property type="entry name" value="MFS"/>
</dbReference>
<dbReference type="InterPro" id="IPR004812">
    <property type="entry name" value="Efflux_drug-R_Bcr/CmlA"/>
</dbReference>
<evidence type="ECO:0000256" key="6">
    <source>
        <dbReference type="ARBA" id="ARBA00022989"/>
    </source>
</evidence>
<dbReference type="CDD" id="cd17320">
    <property type="entry name" value="MFS_MdfA_MDR_like"/>
    <property type="match status" value="1"/>
</dbReference>
<dbReference type="Proteomes" id="UP000717995">
    <property type="component" value="Unassembled WGS sequence"/>
</dbReference>
<accession>A0ABS2IIH2</accession>
<keyword evidence="4" id="KW-1003">Cell membrane</keyword>
<evidence type="ECO:0000256" key="3">
    <source>
        <dbReference type="ARBA" id="ARBA00022448"/>
    </source>
</evidence>
<evidence type="ECO:0000313" key="11">
    <source>
        <dbReference type="Proteomes" id="UP000717995"/>
    </source>
</evidence>
<evidence type="ECO:0000256" key="5">
    <source>
        <dbReference type="ARBA" id="ARBA00022692"/>
    </source>
</evidence>
<evidence type="ECO:0000256" key="2">
    <source>
        <dbReference type="ARBA" id="ARBA00006236"/>
    </source>
</evidence>
<comment type="caution">
    <text evidence="8">Lacks conserved residue(s) required for the propagation of feature annotation.</text>
</comment>
<keyword evidence="7 8" id="KW-0472">Membrane</keyword>
<dbReference type="RefSeq" id="WP_205350039.1">
    <property type="nucleotide sequence ID" value="NZ_JAFEUP010000006.1"/>
</dbReference>
<dbReference type="InterPro" id="IPR020846">
    <property type="entry name" value="MFS_dom"/>
</dbReference>
<evidence type="ECO:0000313" key="10">
    <source>
        <dbReference type="EMBL" id="MBM7062861.1"/>
    </source>
</evidence>
<feature type="transmembrane region" description="Helical" evidence="8">
    <location>
        <begin position="70"/>
        <end position="90"/>
    </location>
</feature>
<keyword evidence="3 8" id="KW-0813">Transport</keyword>
<dbReference type="PANTHER" id="PTHR23502:SF132">
    <property type="entry name" value="POLYAMINE TRANSPORTER 2-RELATED"/>
    <property type="match status" value="1"/>
</dbReference>
<evidence type="ECO:0000256" key="7">
    <source>
        <dbReference type="ARBA" id="ARBA00023136"/>
    </source>
</evidence>
<feature type="transmembrane region" description="Helical" evidence="8">
    <location>
        <begin position="43"/>
        <end position="63"/>
    </location>
</feature>
<dbReference type="NCBIfam" id="TIGR00710">
    <property type="entry name" value="efflux_Bcr_CflA"/>
    <property type="match status" value="1"/>
</dbReference>
<dbReference type="EMBL" id="JAFEUP010000006">
    <property type="protein sequence ID" value="MBM7062861.1"/>
    <property type="molecule type" value="Genomic_DNA"/>
</dbReference>
<evidence type="ECO:0000256" key="4">
    <source>
        <dbReference type="ARBA" id="ARBA00022475"/>
    </source>
</evidence>
<gene>
    <name evidence="10" type="ORF">JQX08_19270</name>
</gene>
<organism evidence="10 11">
    <name type="scientific">Zestomonas insulae</name>
    <dbReference type="NCBI Taxonomy" id="2809017"/>
    <lineage>
        <taxon>Bacteria</taxon>
        <taxon>Pseudomonadati</taxon>
        <taxon>Pseudomonadota</taxon>
        <taxon>Gammaproteobacteria</taxon>
        <taxon>Pseudomonadales</taxon>
        <taxon>Pseudomonadaceae</taxon>
        <taxon>Zestomonas</taxon>
    </lineage>
</organism>
<feature type="transmembrane region" description="Helical" evidence="8">
    <location>
        <begin position="96"/>
        <end position="117"/>
    </location>
</feature>
<feature type="transmembrane region" description="Helical" evidence="8">
    <location>
        <begin position="303"/>
        <end position="327"/>
    </location>
</feature>
<feature type="domain" description="Major facilitator superfamily (MFS) profile" evidence="9">
    <location>
        <begin position="2"/>
        <end position="392"/>
    </location>
</feature>
<feature type="transmembrane region" description="Helical" evidence="8">
    <location>
        <begin position="159"/>
        <end position="180"/>
    </location>
</feature>
<evidence type="ECO:0000256" key="8">
    <source>
        <dbReference type="RuleBase" id="RU365088"/>
    </source>
</evidence>
<evidence type="ECO:0000259" key="9">
    <source>
        <dbReference type="PROSITE" id="PS50850"/>
    </source>
</evidence>
<feature type="transmembrane region" description="Helical" evidence="8">
    <location>
        <begin position="339"/>
        <end position="358"/>
    </location>
</feature>
<dbReference type="InterPro" id="IPR036259">
    <property type="entry name" value="MFS_trans_sf"/>
</dbReference>
<dbReference type="Pfam" id="PF07690">
    <property type="entry name" value="MFS_1"/>
    <property type="match status" value="1"/>
</dbReference>
<proteinExistence type="inferred from homology"/>
<protein>
    <recommendedName>
        <fullName evidence="8">Bcr/CflA family efflux transporter</fullName>
    </recommendedName>
</protein>
<feature type="transmembrane region" description="Helical" evidence="8">
    <location>
        <begin position="246"/>
        <end position="266"/>
    </location>
</feature>
<dbReference type="PANTHER" id="PTHR23502">
    <property type="entry name" value="MAJOR FACILITATOR SUPERFAMILY"/>
    <property type="match status" value="1"/>
</dbReference>
<dbReference type="SUPFAM" id="SSF103473">
    <property type="entry name" value="MFS general substrate transporter"/>
    <property type="match status" value="1"/>
</dbReference>
<keyword evidence="5 8" id="KW-0812">Transmembrane</keyword>